<evidence type="ECO:0000256" key="5">
    <source>
        <dbReference type="ARBA" id="ARBA00022759"/>
    </source>
</evidence>
<dbReference type="InterPro" id="IPR050951">
    <property type="entry name" value="Retrovirus_Pol_polyprotein"/>
</dbReference>
<dbReference type="Proteomes" id="UP000031668">
    <property type="component" value="Unassembled WGS sequence"/>
</dbReference>
<dbReference type="InterPro" id="IPR036397">
    <property type="entry name" value="RNaseH_sf"/>
</dbReference>
<evidence type="ECO:0000256" key="1">
    <source>
        <dbReference type="ARBA" id="ARBA00012493"/>
    </source>
</evidence>
<keyword evidence="4" id="KW-0540">Nuclease</keyword>
<evidence type="ECO:0000256" key="6">
    <source>
        <dbReference type="ARBA" id="ARBA00022801"/>
    </source>
</evidence>
<dbReference type="GO" id="GO:0003676">
    <property type="term" value="F:nucleic acid binding"/>
    <property type="evidence" value="ECO:0007669"/>
    <property type="project" value="InterPro"/>
</dbReference>
<dbReference type="InterPro" id="IPR001584">
    <property type="entry name" value="Integrase_cat-core"/>
</dbReference>
<name>A0A0C2JBD3_THEKT</name>
<dbReference type="InterPro" id="IPR012337">
    <property type="entry name" value="RNaseH-like_sf"/>
</dbReference>
<keyword evidence="5" id="KW-0255">Endonuclease</keyword>
<dbReference type="Pfam" id="PF17921">
    <property type="entry name" value="Integrase_H2C2"/>
    <property type="match status" value="1"/>
</dbReference>
<dbReference type="FunFam" id="3.30.420.10:FF:000032">
    <property type="entry name" value="Retrovirus-related Pol polyprotein from transposon 297-like Protein"/>
    <property type="match status" value="1"/>
</dbReference>
<sequence length="1305" mass="149206">MVPAGENFNAKFNFDEAIDDQIEEIELVAISRCWSSEQLYANLLLASPTELRHKITSKKVREPEKRLAEAKEEIAAYFRSHQSCDRLFSEFENASLAPSTTIEEFYKKMEDLLKKARPNLSKDDREFFLRKKIIDCLHPDDRRHVLAQSKGPCQNFLEVAQIYQDHRSLPVCATSYQHNSERKAEKCVMGPENDRKTIEARLDRIEEALKKLSVSADTPRAGCNKCGSRNHDTDQCQGRAFCKICQKNGHLTSFCKLYDPKRYFDRFYSASLVNNGVPLIPVSIKNSQLMLSALVDTGSCVSIIKNDFAQLGSPLEKVPCSFSSVNGQRITPEGVTRLTFSISGIEYGWSFYCIKDSEFDIIIGRDFILHHKLIVDLSRDMILSQNFNEINAIERKTNTKTIDSLISKWYTLFSQSSGDNGRTSLVEHKIDTGNSGPIKVQPYRIPLAKKEQVCHAIAEMLDNGIIRESESPWSSPIIITKKKDGSDRICVDLRKVNRITLKDSYTLPRIDDLLDRLAGSKIYSVLDLKNGYWQIPIAEADRQKTAFSPGPGMGHYEFNMMPFGLCNAPATFQRLMDKIIGRNTNVAAYLDDIIVFSDDVESHLDQLDNLFAKLSDAGLKLKLKKCQFAKTQIKYLGFVVSSEGITPDEADLKPILDWIAPRDVKQLQSFLGTCNCYQKFIKNYAETCVPLYDLLSKNKPWMWTSLQAEAFENLKKSLTNIKTLHFPDPKLPFKLFCDASNNSIAAALTQVKDGIDVPISFFSKSLNSTERRYSVFDKEFMAIVEATRKFRHYLLGKKFILLTDHQPLTYIKSLKDPTGRRARWMLELEELEYDIQYIKGRENKVADGLSRSLAALQLNAEIDWIQEQKQDQIISRMIEKIGKKSTLDDRPREKEWLRLNECINSLIVKDGVLCHKSRNDIVPVAPIHLRKHIFEAAHCRSVAHLGVEKTLNLIAQNVFWPQMKKYISKEIQNCHSCQINKSRNFTPTANLVPIRSNEAESFWEVDFTGPLPTTKNGNRFIIVFTNHHTRWVEAKPVPNQTTETAVEAMFECVICRFGIPEQIHSDQGTQFEAQMFSDICKRLGIKKSRTTPYHPQGNGSVERSNRTIKEALRHFVDSHQSNWDKYLPTVLFAMRAATNSTTGYSPAELTFGRKIKTVLDIETNPQQESASNLPKDYGTFYEKIKDELAKIQNAAKLVIERRTQQQLDSHSKKCRINEYCIGDHVLLRSQRQNKLQPIFHGPYEIVKASHPNYSIMTKDKPATLRKLHHDLLYPYNNKHNINEDENFQAGGGNVTNNPVDYLRLE</sequence>
<evidence type="ECO:0000256" key="4">
    <source>
        <dbReference type="ARBA" id="ARBA00022722"/>
    </source>
</evidence>
<dbReference type="Pfam" id="PF00665">
    <property type="entry name" value="rve"/>
    <property type="match status" value="1"/>
</dbReference>
<evidence type="ECO:0000259" key="9">
    <source>
        <dbReference type="PROSITE" id="PS50994"/>
    </source>
</evidence>
<dbReference type="CDD" id="cd09274">
    <property type="entry name" value="RNase_HI_RT_Ty3"/>
    <property type="match status" value="1"/>
</dbReference>
<organism evidence="10 11">
    <name type="scientific">Thelohanellus kitauei</name>
    <name type="common">Myxosporean</name>
    <dbReference type="NCBI Taxonomy" id="669202"/>
    <lineage>
        <taxon>Eukaryota</taxon>
        <taxon>Metazoa</taxon>
        <taxon>Cnidaria</taxon>
        <taxon>Myxozoa</taxon>
        <taxon>Myxosporea</taxon>
        <taxon>Bivalvulida</taxon>
        <taxon>Platysporina</taxon>
        <taxon>Myxobolidae</taxon>
        <taxon>Thelohanellus</taxon>
    </lineage>
</organism>
<evidence type="ECO:0000256" key="2">
    <source>
        <dbReference type="ARBA" id="ARBA00022679"/>
    </source>
</evidence>
<dbReference type="SUPFAM" id="SSF56672">
    <property type="entry name" value="DNA/RNA polymerases"/>
    <property type="match status" value="1"/>
</dbReference>
<dbReference type="CDD" id="cd00303">
    <property type="entry name" value="retropepsin_like"/>
    <property type="match status" value="1"/>
</dbReference>
<dbReference type="GO" id="GO:0016787">
    <property type="term" value="F:hydrolase activity"/>
    <property type="evidence" value="ECO:0007669"/>
    <property type="project" value="UniProtKB-KW"/>
</dbReference>
<dbReference type="GO" id="GO:0015074">
    <property type="term" value="P:DNA integration"/>
    <property type="evidence" value="ECO:0007669"/>
    <property type="project" value="InterPro"/>
</dbReference>
<dbReference type="PROSITE" id="PS50878">
    <property type="entry name" value="RT_POL"/>
    <property type="match status" value="1"/>
</dbReference>
<dbReference type="InterPro" id="IPR041373">
    <property type="entry name" value="RT_RNaseH"/>
</dbReference>
<evidence type="ECO:0000256" key="7">
    <source>
        <dbReference type="ARBA" id="ARBA00022918"/>
    </source>
</evidence>
<dbReference type="SUPFAM" id="SSF53098">
    <property type="entry name" value="Ribonuclease H-like"/>
    <property type="match status" value="1"/>
</dbReference>
<dbReference type="PANTHER" id="PTHR37984:SF5">
    <property type="entry name" value="PROTEIN NYNRIN-LIKE"/>
    <property type="match status" value="1"/>
</dbReference>
<feature type="domain" description="Integrase catalytic" evidence="9">
    <location>
        <begin position="989"/>
        <end position="1154"/>
    </location>
</feature>
<proteinExistence type="predicted"/>
<dbReference type="InterPro" id="IPR043502">
    <property type="entry name" value="DNA/RNA_pol_sf"/>
</dbReference>
<dbReference type="FunFam" id="1.10.340.70:FF:000001">
    <property type="entry name" value="Retrovirus-related Pol polyprotein from transposon gypsy-like Protein"/>
    <property type="match status" value="1"/>
</dbReference>
<dbReference type="Pfam" id="PF00078">
    <property type="entry name" value="RVT_1"/>
    <property type="match status" value="1"/>
</dbReference>
<comment type="caution">
    <text evidence="10">The sequence shown here is derived from an EMBL/GenBank/DDBJ whole genome shotgun (WGS) entry which is preliminary data.</text>
</comment>
<evidence type="ECO:0000313" key="11">
    <source>
        <dbReference type="Proteomes" id="UP000031668"/>
    </source>
</evidence>
<dbReference type="PROSITE" id="PS50994">
    <property type="entry name" value="INTEGRASE"/>
    <property type="match status" value="1"/>
</dbReference>
<dbReference type="Gene3D" id="3.30.70.270">
    <property type="match status" value="2"/>
</dbReference>
<evidence type="ECO:0000313" key="10">
    <source>
        <dbReference type="EMBL" id="KII75169.1"/>
    </source>
</evidence>
<evidence type="ECO:0000256" key="3">
    <source>
        <dbReference type="ARBA" id="ARBA00022695"/>
    </source>
</evidence>
<dbReference type="EMBL" id="JWZT01000019">
    <property type="protein sequence ID" value="KII75169.1"/>
    <property type="molecule type" value="Genomic_DNA"/>
</dbReference>
<dbReference type="Pfam" id="PF17917">
    <property type="entry name" value="RT_RNaseH"/>
    <property type="match status" value="1"/>
</dbReference>
<keyword evidence="6" id="KW-0378">Hydrolase</keyword>
<evidence type="ECO:0000259" key="8">
    <source>
        <dbReference type="PROSITE" id="PS50878"/>
    </source>
</evidence>
<dbReference type="InterPro" id="IPR043128">
    <property type="entry name" value="Rev_trsase/Diguanyl_cyclase"/>
</dbReference>
<dbReference type="PANTHER" id="PTHR37984">
    <property type="entry name" value="PROTEIN CBG26694"/>
    <property type="match status" value="1"/>
</dbReference>
<dbReference type="Gene3D" id="3.10.10.10">
    <property type="entry name" value="HIV Type 1 Reverse Transcriptase, subunit A, domain 1"/>
    <property type="match status" value="1"/>
</dbReference>
<gene>
    <name evidence="10" type="ORF">RF11_10464</name>
</gene>
<protein>
    <recommendedName>
        <fullName evidence="1">RNA-directed DNA polymerase</fullName>
        <ecNumber evidence="1">2.7.7.49</ecNumber>
    </recommendedName>
</protein>
<keyword evidence="3" id="KW-0548">Nucleotidyltransferase</keyword>
<feature type="domain" description="Reverse transcriptase" evidence="8">
    <location>
        <begin position="461"/>
        <end position="640"/>
    </location>
</feature>
<dbReference type="InterPro" id="IPR000477">
    <property type="entry name" value="RT_dom"/>
</dbReference>
<dbReference type="FunFam" id="3.30.70.270:FF:000020">
    <property type="entry name" value="Transposon Tf2-6 polyprotein-like Protein"/>
    <property type="match status" value="1"/>
</dbReference>
<accession>A0A0C2JBD3</accession>
<dbReference type="EC" id="2.7.7.49" evidence="1"/>
<dbReference type="OMA" id="WSIAMRE"/>
<dbReference type="FunFam" id="3.10.20.370:FF:000001">
    <property type="entry name" value="Retrovirus-related Pol polyprotein from transposon 17.6-like protein"/>
    <property type="match status" value="1"/>
</dbReference>
<dbReference type="InterPro" id="IPR021109">
    <property type="entry name" value="Peptidase_aspartic_dom_sf"/>
</dbReference>
<dbReference type="GO" id="GO:0004519">
    <property type="term" value="F:endonuclease activity"/>
    <property type="evidence" value="ECO:0007669"/>
    <property type="project" value="UniProtKB-KW"/>
</dbReference>
<keyword evidence="7" id="KW-0695">RNA-directed DNA polymerase</keyword>
<dbReference type="Gene3D" id="3.30.420.10">
    <property type="entry name" value="Ribonuclease H-like superfamily/Ribonuclease H"/>
    <property type="match status" value="1"/>
</dbReference>
<dbReference type="CDD" id="cd01647">
    <property type="entry name" value="RT_LTR"/>
    <property type="match status" value="1"/>
</dbReference>
<dbReference type="Gene3D" id="1.10.340.70">
    <property type="match status" value="1"/>
</dbReference>
<dbReference type="Gene3D" id="2.40.70.10">
    <property type="entry name" value="Acid Proteases"/>
    <property type="match status" value="1"/>
</dbReference>
<keyword evidence="11" id="KW-1185">Reference proteome</keyword>
<dbReference type="GO" id="GO:0003964">
    <property type="term" value="F:RNA-directed DNA polymerase activity"/>
    <property type="evidence" value="ECO:0007669"/>
    <property type="project" value="UniProtKB-KW"/>
</dbReference>
<reference evidence="10 11" key="1">
    <citation type="journal article" date="2014" name="Genome Biol. Evol.">
        <title>The genome of the myxosporean Thelohanellus kitauei shows adaptations to nutrient acquisition within its fish host.</title>
        <authorList>
            <person name="Yang Y."/>
            <person name="Xiong J."/>
            <person name="Zhou Z."/>
            <person name="Huo F."/>
            <person name="Miao W."/>
            <person name="Ran C."/>
            <person name="Liu Y."/>
            <person name="Zhang J."/>
            <person name="Feng J."/>
            <person name="Wang M."/>
            <person name="Wang M."/>
            <person name="Wang L."/>
            <person name="Yao B."/>
        </authorList>
    </citation>
    <scope>NUCLEOTIDE SEQUENCE [LARGE SCALE GENOMIC DNA]</scope>
    <source>
        <strain evidence="10">Wuqing</strain>
    </source>
</reference>
<dbReference type="InterPro" id="IPR041588">
    <property type="entry name" value="Integrase_H2C2"/>
</dbReference>
<keyword evidence="2" id="KW-0808">Transferase</keyword>
<dbReference type="OrthoDB" id="5988672at2759"/>
<dbReference type="SUPFAM" id="SSF50630">
    <property type="entry name" value="Acid proteases"/>
    <property type="match status" value="1"/>
</dbReference>